<accession>A0A438MDR0</accession>
<reference evidence="2 3" key="1">
    <citation type="submission" date="2019-01" db="EMBL/GenBank/DDBJ databases">
        <title>Sequencing the genomes of 1000 actinobacteria strains.</title>
        <authorList>
            <person name="Klenk H.-P."/>
        </authorList>
    </citation>
    <scope>NUCLEOTIDE SEQUENCE [LARGE SCALE GENOMIC DNA]</scope>
    <source>
        <strain evidence="2 3">DSM 43925</strain>
    </source>
</reference>
<protein>
    <recommendedName>
        <fullName evidence="1">MmyB-like transcription regulator ligand binding domain-containing protein</fullName>
    </recommendedName>
</protein>
<name>A0A438MDR0_9ACTN</name>
<evidence type="ECO:0000313" key="3">
    <source>
        <dbReference type="Proteomes" id="UP000284824"/>
    </source>
</evidence>
<comment type="caution">
    <text evidence="2">The sequence shown here is derived from an EMBL/GenBank/DDBJ whole genome shotgun (WGS) entry which is preliminary data.</text>
</comment>
<gene>
    <name evidence="2" type="ORF">EDD27_6634</name>
</gene>
<dbReference type="Pfam" id="PF17765">
    <property type="entry name" value="MLTR_LBD"/>
    <property type="match status" value="1"/>
</dbReference>
<dbReference type="AlphaFoldDB" id="A0A438MDR0"/>
<dbReference type="InterPro" id="IPR041413">
    <property type="entry name" value="MLTR_LBD"/>
</dbReference>
<dbReference type="RefSeq" id="WP_127935781.1">
    <property type="nucleotide sequence ID" value="NZ_SAUN01000001.1"/>
</dbReference>
<organism evidence="2 3">
    <name type="scientific">Nonomuraea polychroma</name>
    <dbReference type="NCBI Taxonomy" id="46176"/>
    <lineage>
        <taxon>Bacteria</taxon>
        <taxon>Bacillati</taxon>
        <taxon>Actinomycetota</taxon>
        <taxon>Actinomycetes</taxon>
        <taxon>Streptosporangiales</taxon>
        <taxon>Streptosporangiaceae</taxon>
        <taxon>Nonomuraea</taxon>
    </lineage>
</organism>
<evidence type="ECO:0000259" key="1">
    <source>
        <dbReference type="Pfam" id="PF17765"/>
    </source>
</evidence>
<keyword evidence="3" id="KW-1185">Reference proteome</keyword>
<proteinExistence type="predicted"/>
<dbReference type="EMBL" id="SAUN01000001">
    <property type="protein sequence ID" value="RVX43923.1"/>
    <property type="molecule type" value="Genomic_DNA"/>
</dbReference>
<dbReference type="Proteomes" id="UP000284824">
    <property type="component" value="Unassembled WGS sequence"/>
</dbReference>
<evidence type="ECO:0000313" key="2">
    <source>
        <dbReference type="EMBL" id="RVX43923.1"/>
    </source>
</evidence>
<sequence length="131" mass="14655">MPLRQAIVNWPEVAWAALSRLRRQLRQAPLDERLRALVNRAEDAVCGLPAPPDTHAHSLVVCPWFRAGGSVIRTVTFTARFDTAVEITLDDLRIELIYPQDDTAEQFFRAAYQNPGSAHDTGPLDEPLTHA</sequence>
<dbReference type="OrthoDB" id="3538493at2"/>
<feature type="domain" description="MmyB-like transcription regulator ligand binding" evidence="1">
    <location>
        <begin position="3"/>
        <end position="109"/>
    </location>
</feature>